<dbReference type="HOGENOM" id="CLU_1474486_0_0_0"/>
<dbReference type="EnsemblBacteria" id="ABF43362">
    <property type="protein sequence ID" value="ABF43362"/>
    <property type="gene ID" value="Acid345_4362"/>
</dbReference>
<name>Q1IID8_KORVE</name>
<dbReference type="KEGG" id="aba:Acid345_4362"/>
<proteinExistence type="predicted"/>
<accession>Q1IID8</accession>
<protein>
    <submittedName>
        <fullName evidence="1">Uncharacterized protein</fullName>
    </submittedName>
</protein>
<dbReference type="OrthoDB" id="2573927at2"/>
<sequence>MEVEAMALEMPVVTGHPNRRGFRGVLTVVGRASDRAPSGARGNRVILTRAATERAMNSLLGMAVDYTPLMDGHDARRKIGVITSAELVGDRVEVSGHLFAHDFPEVVGEIASSYDLGMSYEIADARVCEASRGVWAVTEFAFTGAAVLKREKAAYRETAFGLE</sequence>
<dbReference type="RefSeq" id="WP_011525159.1">
    <property type="nucleotide sequence ID" value="NC_008009.1"/>
</dbReference>
<organism evidence="1 2">
    <name type="scientific">Koribacter versatilis (strain Ellin345)</name>
    <dbReference type="NCBI Taxonomy" id="204669"/>
    <lineage>
        <taxon>Bacteria</taxon>
        <taxon>Pseudomonadati</taxon>
        <taxon>Acidobacteriota</taxon>
        <taxon>Terriglobia</taxon>
        <taxon>Terriglobales</taxon>
        <taxon>Candidatus Korobacteraceae</taxon>
        <taxon>Candidatus Korobacter</taxon>
    </lineage>
</organism>
<gene>
    <name evidence="1" type="ordered locus">Acid345_4362</name>
</gene>
<dbReference type="EMBL" id="CP000360">
    <property type="protein sequence ID" value="ABF43362.1"/>
    <property type="molecule type" value="Genomic_DNA"/>
</dbReference>
<reference evidence="1 2" key="1">
    <citation type="journal article" date="2009" name="Appl. Environ. Microbiol.">
        <title>Three genomes from the phylum Acidobacteria provide insight into the lifestyles of these microorganisms in soils.</title>
        <authorList>
            <person name="Ward N.L."/>
            <person name="Challacombe J.F."/>
            <person name="Janssen P.H."/>
            <person name="Henrissat B."/>
            <person name="Coutinho P.M."/>
            <person name="Wu M."/>
            <person name="Xie G."/>
            <person name="Haft D.H."/>
            <person name="Sait M."/>
            <person name="Badger J."/>
            <person name="Barabote R.D."/>
            <person name="Bradley B."/>
            <person name="Brettin T.S."/>
            <person name="Brinkac L.M."/>
            <person name="Bruce D."/>
            <person name="Creasy T."/>
            <person name="Daugherty S.C."/>
            <person name="Davidsen T.M."/>
            <person name="DeBoy R.T."/>
            <person name="Detter J.C."/>
            <person name="Dodson R.J."/>
            <person name="Durkin A.S."/>
            <person name="Ganapathy A."/>
            <person name="Gwinn-Giglio M."/>
            <person name="Han C.S."/>
            <person name="Khouri H."/>
            <person name="Kiss H."/>
            <person name="Kothari S.P."/>
            <person name="Madupu R."/>
            <person name="Nelson K.E."/>
            <person name="Nelson W.C."/>
            <person name="Paulsen I."/>
            <person name="Penn K."/>
            <person name="Ren Q."/>
            <person name="Rosovitz M.J."/>
            <person name="Selengut J.D."/>
            <person name="Shrivastava S."/>
            <person name="Sullivan S.A."/>
            <person name="Tapia R."/>
            <person name="Thompson L.S."/>
            <person name="Watkins K.L."/>
            <person name="Yang Q."/>
            <person name="Yu C."/>
            <person name="Zafar N."/>
            <person name="Zhou L."/>
            <person name="Kuske C.R."/>
        </authorList>
    </citation>
    <scope>NUCLEOTIDE SEQUENCE [LARGE SCALE GENOMIC DNA]</scope>
    <source>
        <strain evidence="1 2">Ellin345</strain>
    </source>
</reference>
<dbReference type="eggNOG" id="ENOG5031HGP">
    <property type="taxonomic scope" value="Bacteria"/>
</dbReference>
<dbReference type="Proteomes" id="UP000002432">
    <property type="component" value="Chromosome"/>
</dbReference>
<evidence type="ECO:0000313" key="1">
    <source>
        <dbReference type="EMBL" id="ABF43362.1"/>
    </source>
</evidence>
<evidence type="ECO:0000313" key="2">
    <source>
        <dbReference type="Proteomes" id="UP000002432"/>
    </source>
</evidence>
<dbReference type="STRING" id="204669.Acid345_4362"/>
<keyword evidence="2" id="KW-1185">Reference proteome</keyword>
<dbReference type="AlphaFoldDB" id="Q1IID8"/>